<reference evidence="1 2" key="1">
    <citation type="submission" date="2014-04" db="EMBL/GenBank/DDBJ databases">
        <authorList>
            <consortium name="DOE Joint Genome Institute"/>
            <person name="Kuo A."/>
            <person name="Ruytinx J."/>
            <person name="Rineau F."/>
            <person name="Colpaert J."/>
            <person name="Kohler A."/>
            <person name="Nagy L.G."/>
            <person name="Floudas D."/>
            <person name="Copeland A."/>
            <person name="Barry K.W."/>
            <person name="Cichocki N."/>
            <person name="Veneault-Fourrey C."/>
            <person name="LaButti K."/>
            <person name="Lindquist E.A."/>
            <person name="Lipzen A."/>
            <person name="Lundell T."/>
            <person name="Morin E."/>
            <person name="Murat C."/>
            <person name="Sun H."/>
            <person name="Tunlid A."/>
            <person name="Henrissat B."/>
            <person name="Grigoriev I.V."/>
            <person name="Hibbett D.S."/>
            <person name="Martin F."/>
            <person name="Nordberg H.P."/>
            <person name="Cantor M.N."/>
            <person name="Hua S.X."/>
        </authorList>
    </citation>
    <scope>NUCLEOTIDE SEQUENCE [LARGE SCALE GENOMIC DNA]</scope>
    <source>
        <strain evidence="1 2">UH-Slu-Lm8-n1</strain>
    </source>
</reference>
<organism evidence="1 2">
    <name type="scientific">Suillus luteus UH-Slu-Lm8-n1</name>
    <dbReference type="NCBI Taxonomy" id="930992"/>
    <lineage>
        <taxon>Eukaryota</taxon>
        <taxon>Fungi</taxon>
        <taxon>Dikarya</taxon>
        <taxon>Basidiomycota</taxon>
        <taxon>Agaricomycotina</taxon>
        <taxon>Agaricomycetes</taxon>
        <taxon>Agaricomycetidae</taxon>
        <taxon>Boletales</taxon>
        <taxon>Suillineae</taxon>
        <taxon>Suillaceae</taxon>
        <taxon>Suillus</taxon>
    </lineage>
</organism>
<accession>A0A0D0ABC2</accession>
<keyword evidence="2" id="KW-1185">Reference proteome</keyword>
<dbReference type="HOGENOM" id="CLU_3107980_0_0_1"/>
<name>A0A0D0ABC2_9AGAM</name>
<evidence type="ECO:0000313" key="2">
    <source>
        <dbReference type="Proteomes" id="UP000054485"/>
    </source>
</evidence>
<protein>
    <submittedName>
        <fullName evidence="1">Unplaced genomic scaffold CY34scaffold_14, whole genome shotgun sequence</fullName>
    </submittedName>
</protein>
<dbReference type="InParanoid" id="A0A0D0ABC2"/>
<proteinExistence type="predicted"/>
<dbReference type="EMBL" id="KN835145">
    <property type="protein sequence ID" value="KIK47575.1"/>
    <property type="molecule type" value="Genomic_DNA"/>
</dbReference>
<dbReference type="Proteomes" id="UP000054485">
    <property type="component" value="Unassembled WGS sequence"/>
</dbReference>
<reference evidence="2" key="2">
    <citation type="submission" date="2015-01" db="EMBL/GenBank/DDBJ databases">
        <title>Evolutionary Origins and Diversification of the Mycorrhizal Mutualists.</title>
        <authorList>
            <consortium name="DOE Joint Genome Institute"/>
            <consortium name="Mycorrhizal Genomics Consortium"/>
            <person name="Kohler A."/>
            <person name="Kuo A."/>
            <person name="Nagy L.G."/>
            <person name="Floudas D."/>
            <person name="Copeland A."/>
            <person name="Barry K.W."/>
            <person name="Cichocki N."/>
            <person name="Veneault-Fourrey C."/>
            <person name="LaButti K."/>
            <person name="Lindquist E.A."/>
            <person name="Lipzen A."/>
            <person name="Lundell T."/>
            <person name="Morin E."/>
            <person name="Murat C."/>
            <person name="Riley R."/>
            <person name="Ohm R."/>
            <person name="Sun H."/>
            <person name="Tunlid A."/>
            <person name="Henrissat B."/>
            <person name="Grigoriev I.V."/>
            <person name="Hibbett D.S."/>
            <person name="Martin F."/>
        </authorList>
    </citation>
    <scope>NUCLEOTIDE SEQUENCE [LARGE SCALE GENOMIC DNA]</scope>
    <source>
        <strain evidence="2">UH-Slu-Lm8-n1</strain>
    </source>
</reference>
<gene>
    <name evidence="1" type="ORF">CY34DRAFT_799081</name>
</gene>
<sequence>MAYIARSDATFSSEEAFIEIRVYPAAYQAVSEDLTSDLGGPIRPHDITTSI</sequence>
<evidence type="ECO:0000313" key="1">
    <source>
        <dbReference type="EMBL" id="KIK47575.1"/>
    </source>
</evidence>
<dbReference type="AlphaFoldDB" id="A0A0D0ABC2"/>